<dbReference type="InterPro" id="IPR046348">
    <property type="entry name" value="SIS_dom_sf"/>
</dbReference>
<comment type="caution">
    <text evidence="5">The sequence shown here is derived from an EMBL/GenBank/DDBJ whole genome shotgun (WGS) entry which is preliminary data.</text>
</comment>
<keyword evidence="1 4" id="KW-0312">Gluconeogenesis</keyword>
<dbReference type="InterPro" id="IPR001672">
    <property type="entry name" value="G6P_Isomerase"/>
</dbReference>
<gene>
    <name evidence="5" type="ORF">A3D08_00130</name>
</gene>
<sequence>MQIHFQNTCGLDSRELAKVALSLTDYLAHLQSITKHYEYDGKETAMNLPFDKGIADETCEIAKKFSSNNLKFIFVVGIGGSNLGTSAVYEALTGKYDLTTNTYPKMIFLDTVTLLPHMHVESIVEEDAEDASDIVVNVISKSGKTTETIANFDVLYKMLTKKFPHVHERVIVTTLKDSPLWKAAEKNGFMCLDHRDVTGRFSVMSAVGQLPLRLAGFDVDSLLKGATDATQPGLSTDIHSNPALACAVSMYLNAMHGKNLHNVFFFNPELELLGKWYRQLIAESLGKNTEAGITPLVSIGSTDLHSMVQLYFAGPRQTFTNFVYAKEDDNLVVENASGIVEVIPQLEGRKLGSIMEAIYEAVTTTYAKKGLPFMETFLPDISEYTLGQYMQTKIIEIVLLAHLFHVHAFDQPQVEDYKSILRNILT</sequence>
<evidence type="ECO:0000256" key="1">
    <source>
        <dbReference type="ARBA" id="ARBA00022432"/>
    </source>
</evidence>
<dbReference type="GO" id="GO:0051156">
    <property type="term" value="P:glucose 6-phosphate metabolic process"/>
    <property type="evidence" value="ECO:0007669"/>
    <property type="project" value="TreeGrafter"/>
</dbReference>
<keyword evidence="3 4" id="KW-0413">Isomerase</keyword>
<evidence type="ECO:0000256" key="2">
    <source>
        <dbReference type="ARBA" id="ARBA00023152"/>
    </source>
</evidence>
<dbReference type="PANTHER" id="PTHR11469">
    <property type="entry name" value="GLUCOSE-6-PHOSPHATE ISOMERASE"/>
    <property type="match status" value="1"/>
</dbReference>
<dbReference type="GO" id="GO:0006094">
    <property type="term" value="P:gluconeogenesis"/>
    <property type="evidence" value="ECO:0007669"/>
    <property type="project" value="UniProtKB-KW"/>
</dbReference>
<comment type="catalytic activity">
    <reaction evidence="4">
        <text>alpha-D-glucose 6-phosphate = beta-D-fructose 6-phosphate</text>
        <dbReference type="Rhea" id="RHEA:11816"/>
        <dbReference type="ChEBI" id="CHEBI:57634"/>
        <dbReference type="ChEBI" id="CHEBI:58225"/>
        <dbReference type="EC" id="5.3.1.9"/>
    </reaction>
</comment>
<dbReference type="PROSITE" id="PS51463">
    <property type="entry name" value="P_GLUCOSE_ISOMERASE_3"/>
    <property type="match status" value="1"/>
</dbReference>
<dbReference type="AlphaFoldDB" id="A0A1F7HEK9"/>
<dbReference type="Pfam" id="PF00342">
    <property type="entry name" value="PGI"/>
    <property type="match status" value="1"/>
</dbReference>
<evidence type="ECO:0000256" key="4">
    <source>
        <dbReference type="RuleBase" id="RU000612"/>
    </source>
</evidence>
<dbReference type="EC" id="5.3.1.9" evidence="4"/>
<comment type="pathway">
    <text evidence="4">Carbohydrate degradation; glycolysis; D-glyceraldehyde 3-phosphate and glycerone phosphate from D-glucose: step 2/4.</text>
</comment>
<reference evidence="5 6" key="1">
    <citation type="journal article" date="2016" name="Nat. Commun.">
        <title>Thousands of microbial genomes shed light on interconnected biogeochemical processes in an aquifer system.</title>
        <authorList>
            <person name="Anantharaman K."/>
            <person name="Brown C.T."/>
            <person name="Hug L.A."/>
            <person name="Sharon I."/>
            <person name="Castelle C.J."/>
            <person name="Probst A.J."/>
            <person name="Thomas B.C."/>
            <person name="Singh A."/>
            <person name="Wilkins M.J."/>
            <person name="Karaoz U."/>
            <person name="Brodie E.L."/>
            <person name="Williams K.H."/>
            <person name="Hubbard S.S."/>
            <person name="Banfield J.F."/>
        </authorList>
    </citation>
    <scope>NUCLEOTIDE SEQUENCE [LARGE SCALE GENOMIC DNA]</scope>
</reference>
<evidence type="ECO:0000313" key="6">
    <source>
        <dbReference type="Proteomes" id="UP000178098"/>
    </source>
</evidence>
<dbReference type="GO" id="GO:0004347">
    <property type="term" value="F:glucose-6-phosphate isomerase activity"/>
    <property type="evidence" value="ECO:0007669"/>
    <property type="project" value="UniProtKB-EC"/>
</dbReference>
<evidence type="ECO:0000313" key="5">
    <source>
        <dbReference type="EMBL" id="OGK29709.1"/>
    </source>
</evidence>
<name>A0A1F7HEK9_9BACT</name>
<proteinExistence type="inferred from homology"/>
<dbReference type="GO" id="GO:0048029">
    <property type="term" value="F:monosaccharide binding"/>
    <property type="evidence" value="ECO:0007669"/>
    <property type="project" value="TreeGrafter"/>
</dbReference>
<comment type="similarity">
    <text evidence="4">Belongs to the GPI family.</text>
</comment>
<dbReference type="Proteomes" id="UP000178098">
    <property type="component" value="Unassembled WGS sequence"/>
</dbReference>
<accession>A0A1F7HEK9</accession>
<organism evidence="5 6">
    <name type="scientific">Candidatus Roizmanbacteria bacterium RIFCSPHIGHO2_02_FULL_43_11</name>
    <dbReference type="NCBI Taxonomy" id="1802043"/>
    <lineage>
        <taxon>Bacteria</taxon>
        <taxon>Candidatus Roizmaniibacteriota</taxon>
    </lineage>
</organism>
<protein>
    <recommendedName>
        <fullName evidence="4">Glucose-6-phosphate isomerase</fullName>
        <ecNumber evidence="4">5.3.1.9</ecNumber>
    </recommendedName>
</protein>
<dbReference type="PANTHER" id="PTHR11469:SF1">
    <property type="entry name" value="GLUCOSE-6-PHOSPHATE ISOMERASE"/>
    <property type="match status" value="1"/>
</dbReference>
<dbReference type="EMBL" id="MFZT01000040">
    <property type="protein sequence ID" value="OGK29709.1"/>
    <property type="molecule type" value="Genomic_DNA"/>
</dbReference>
<keyword evidence="2 4" id="KW-0324">Glycolysis</keyword>
<dbReference type="UniPathway" id="UPA00109">
    <property type="reaction ID" value="UER00181"/>
</dbReference>
<evidence type="ECO:0000256" key="3">
    <source>
        <dbReference type="ARBA" id="ARBA00023235"/>
    </source>
</evidence>
<dbReference type="Gene3D" id="3.40.50.10490">
    <property type="entry name" value="Glucose-6-phosphate isomerase like protein, domain 1"/>
    <property type="match status" value="2"/>
</dbReference>
<dbReference type="GO" id="GO:0097367">
    <property type="term" value="F:carbohydrate derivative binding"/>
    <property type="evidence" value="ECO:0007669"/>
    <property type="project" value="InterPro"/>
</dbReference>
<dbReference type="SUPFAM" id="SSF53697">
    <property type="entry name" value="SIS domain"/>
    <property type="match status" value="1"/>
</dbReference>
<dbReference type="GO" id="GO:0006096">
    <property type="term" value="P:glycolytic process"/>
    <property type="evidence" value="ECO:0007669"/>
    <property type="project" value="UniProtKB-UniPathway"/>
</dbReference>
<dbReference type="GO" id="GO:0005829">
    <property type="term" value="C:cytosol"/>
    <property type="evidence" value="ECO:0007669"/>
    <property type="project" value="TreeGrafter"/>
</dbReference>
<dbReference type="PRINTS" id="PR00662">
    <property type="entry name" value="G6PISOMERASE"/>
</dbReference>